<keyword evidence="1" id="KW-0732">Signal</keyword>
<name>A0A915IWF6_ROMCU</name>
<organism evidence="3 4">
    <name type="scientific">Romanomermis culicivorax</name>
    <name type="common">Nematode worm</name>
    <dbReference type="NCBI Taxonomy" id="13658"/>
    <lineage>
        <taxon>Eukaryota</taxon>
        <taxon>Metazoa</taxon>
        <taxon>Ecdysozoa</taxon>
        <taxon>Nematoda</taxon>
        <taxon>Enoplea</taxon>
        <taxon>Dorylaimia</taxon>
        <taxon>Mermithida</taxon>
        <taxon>Mermithoidea</taxon>
        <taxon>Mermithidae</taxon>
        <taxon>Romanomermis</taxon>
    </lineage>
</organism>
<protein>
    <submittedName>
        <fullName evidence="4">Ig-like domain-containing protein</fullName>
    </submittedName>
</protein>
<evidence type="ECO:0000256" key="1">
    <source>
        <dbReference type="SAM" id="SignalP"/>
    </source>
</evidence>
<dbReference type="PROSITE" id="PS50835">
    <property type="entry name" value="IG_LIKE"/>
    <property type="match status" value="1"/>
</dbReference>
<dbReference type="SUPFAM" id="SSF48726">
    <property type="entry name" value="Immunoglobulin"/>
    <property type="match status" value="1"/>
</dbReference>
<evidence type="ECO:0000313" key="4">
    <source>
        <dbReference type="WBParaSite" id="nRc.2.0.1.t18121-RA"/>
    </source>
</evidence>
<evidence type="ECO:0000259" key="2">
    <source>
        <dbReference type="PROSITE" id="PS50835"/>
    </source>
</evidence>
<reference evidence="4" key="1">
    <citation type="submission" date="2022-11" db="UniProtKB">
        <authorList>
            <consortium name="WormBaseParasite"/>
        </authorList>
    </citation>
    <scope>IDENTIFICATION</scope>
</reference>
<dbReference type="Proteomes" id="UP000887565">
    <property type="component" value="Unplaced"/>
</dbReference>
<dbReference type="WBParaSite" id="nRc.2.0.1.t18121-RA">
    <property type="protein sequence ID" value="nRc.2.0.1.t18121-RA"/>
    <property type="gene ID" value="nRc.2.0.1.g18121"/>
</dbReference>
<dbReference type="InterPro" id="IPR036179">
    <property type="entry name" value="Ig-like_dom_sf"/>
</dbReference>
<dbReference type="Pfam" id="PF13927">
    <property type="entry name" value="Ig_3"/>
    <property type="match status" value="1"/>
</dbReference>
<proteinExistence type="predicted"/>
<feature type="chain" id="PRO_5037205752" evidence="1">
    <location>
        <begin position="19"/>
        <end position="157"/>
    </location>
</feature>
<accession>A0A915IWF6</accession>
<dbReference type="InterPro" id="IPR013783">
    <property type="entry name" value="Ig-like_fold"/>
</dbReference>
<feature type="domain" description="Ig-like" evidence="2">
    <location>
        <begin position="67"/>
        <end position="157"/>
    </location>
</feature>
<sequence>MSAMSSICLLSLITLVTSISVSPVKPVNLKTFARDEDLDYGGFGSTNVKPEQCETSPRTSGQKVCDPRVEFMRLIVARGNGLKHGEQAIVQCKVKASSDKVRIAWFFENERLRLTNNKTTRKFRIDDRRQEGEILSSLYINGAIKEDGGRYRCKASQ</sequence>
<keyword evidence="3" id="KW-1185">Reference proteome</keyword>
<dbReference type="Gene3D" id="2.60.40.10">
    <property type="entry name" value="Immunoglobulins"/>
    <property type="match status" value="1"/>
</dbReference>
<feature type="signal peptide" evidence="1">
    <location>
        <begin position="1"/>
        <end position="18"/>
    </location>
</feature>
<evidence type="ECO:0000313" key="3">
    <source>
        <dbReference type="Proteomes" id="UP000887565"/>
    </source>
</evidence>
<dbReference type="InterPro" id="IPR007110">
    <property type="entry name" value="Ig-like_dom"/>
</dbReference>
<dbReference type="AlphaFoldDB" id="A0A915IWF6"/>